<proteinExistence type="inferred from homology"/>
<dbReference type="GO" id="GO:0006635">
    <property type="term" value="P:fatty acid beta-oxidation"/>
    <property type="evidence" value="ECO:0007669"/>
    <property type="project" value="TreeGrafter"/>
</dbReference>
<dbReference type="GO" id="GO:0016853">
    <property type="term" value="F:isomerase activity"/>
    <property type="evidence" value="ECO:0007669"/>
    <property type="project" value="UniProtKB-KW"/>
</dbReference>
<dbReference type="Gene3D" id="3.90.226.10">
    <property type="entry name" value="2-enoyl-CoA Hydratase, Chain A, domain 1"/>
    <property type="match status" value="1"/>
</dbReference>
<dbReference type="AlphaFoldDB" id="A0A445MW82"/>
<organism evidence="4">
    <name type="scientific">uncultured Desulfobacterium sp</name>
    <dbReference type="NCBI Taxonomy" id="201089"/>
    <lineage>
        <taxon>Bacteria</taxon>
        <taxon>Pseudomonadati</taxon>
        <taxon>Thermodesulfobacteriota</taxon>
        <taxon>Desulfobacteria</taxon>
        <taxon>Desulfobacterales</taxon>
        <taxon>Desulfobacteriaceae</taxon>
        <taxon>Desulfobacterium</taxon>
        <taxon>environmental samples</taxon>
    </lineage>
</organism>
<dbReference type="InterPro" id="IPR029045">
    <property type="entry name" value="ClpP/crotonase-like_dom_sf"/>
</dbReference>
<evidence type="ECO:0000256" key="1">
    <source>
        <dbReference type="ARBA" id="ARBA00005254"/>
    </source>
</evidence>
<protein>
    <submittedName>
        <fullName evidence="4">Putative enoyl-CoA hydratase/isomerase YngF</fullName>
    </submittedName>
</protein>
<dbReference type="CDD" id="cd06558">
    <property type="entry name" value="crotonase-like"/>
    <property type="match status" value="1"/>
</dbReference>
<dbReference type="PANTHER" id="PTHR11941:SF54">
    <property type="entry name" value="ENOYL-COA HYDRATASE, MITOCHONDRIAL"/>
    <property type="match status" value="1"/>
</dbReference>
<keyword evidence="4" id="KW-0413">Isomerase</keyword>
<evidence type="ECO:0000313" key="4">
    <source>
        <dbReference type="EMBL" id="SPD73611.1"/>
    </source>
</evidence>
<gene>
    <name evidence="4" type="primary">yngF</name>
    <name evidence="4" type="ORF">PITCH_A1910017</name>
</gene>
<dbReference type="PROSITE" id="PS00166">
    <property type="entry name" value="ENOYL_COA_HYDRATASE"/>
    <property type="match status" value="1"/>
</dbReference>
<evidence type="ECO:0000256" key="2">
    <source>
        <dbReference type="ARBA" id="ARBA00023239"/>
    </source>
</evidence>
<accession>A0A445MW82</accession>
<dbReference type="GO" id="GO:0016829">
    <property type="term" value="F:lyase activity"/>
    <property type="evidence" value="ECO:0007669"/>
    <property type="project" value="UniProtKB-KW"/>
</dbReference>
<keyword evidence="2" id="KW-0456">Lyase</keyword>
<dbReference type="EMBL" id="OJIN01000103">
    <property type="protein sequence ID" value="SPD73611.1"/>
    <property type="molecule type" value="Genomic_DNA"/>
</dbReference>
<dbReference type="PANTHER" id="PTHR11941">
    <property type="entry name" value="ENOYL-COA HYDRATASE-RELATED"/>
    <property type="match status" value="1"/>
</dbReference>
<evidence type="ECO:0000256" key="3">
    <source>
        <dbReference type="RuleBase" id="RU003707"/>
    </source>
</evidence>
<dbReference type="InterPro" id="IPR018376">
    <property type="entry name" value="Enoyl-CoA_hyd/isom_CS"/>
</dbReference>
<name>A0A445MW82_9BACT</name>
<comment type="similarity">
    <text evidence="1 3">Belongs to the enoyl-CoA hydratase/isomerase family.</text>
</comment>
<sequence>MTEENVLNIKMEEGVAYISINRPNQSNSLSRAVFVSLREELEKMAYDDSVRVVVISGEGDKAFCAGIDLKERAKMPKEEIQPYREKVIRTFFNTLGNFPKPTIAAVNGVAFGGGAEVALACDIRVASSTARFAQSEIRWGMIPACGGCQRLRMIVGIGRAKELVFTGRVVEAEEALQMGIFNRVVPPSDFMTEVKKLATEIARNSPLAVRQAKKAIDVGADVSEAFDYEFEVSKACYYAGDAMSGPEKFK</sequence>
<dbReference type="Pfam" id="PF00378">
    <property type="entry name" value="ECH_1"/>
    <property type="match status" value="1"/>
</dbReference>
<dbReference type="InterPro" id="IPR001753">
    <property type="entry name" value="Enoyl-CoA_hydra/iso"/>
</dbReference>
<dbReference type="SUPFAM" id="SSF52096">
    <property type="entry name" value="ClpP/crotonase"/>
    <property type="match status" value="1"/>
</dbReference>
<reference evidence="4" key="1">
    <citation type="submission" date="2018-01" db="EMBL/GenBank/DDBJ databases">
        <authorList>
            <person name="Regsiter A."/>
            <person name="William W."/>
        </authorList>
    </citation>
    <scope>NUCLEOTIDE SEQUENCE</scope>
    <source>
        <strain evidence="4">TRIP AH-1</strain>
    </source>
</reference>
<dbReference type="FunFam" id="3.90.226.10:FF:000009">
    <property type="entry name" value="Carnitinyl-CoA dehydratase"/>
    <property type="match status" value="1"/>
</dbReference>